<keyword evidence="3" id="KW-1185">Reference proteome</keyword>
<evidence type="ECO:0000256" key="1">
    <source>
        <dbReference type="SAM" id="MobiDB-lite"/>
    </source>
</evidence>
<gene>
    <name evidence="2" type="ORF">AMECASPLE_037371</name>
</gene>
<evidence type="ECO:0000313" key="3">
    <source>
        <dbReference type="Proteomes" id="UP001469553"/>
    </source>
</evidence>
<organism evidence="2 3">
    <name type="scientific">Ameca splendens</name>
    <dbReference type="NCBI Taxonomy" id="208324"/>
    <lineage>
        <taxon>Eukaryota</taxon>
        <taxon>Metazoa</taxon>
        <taxon>Chordata</taxon>
        <taxon>Craniata</taxon>
        <taxon>Vertebrata</taxon>
        <taxon>Euteleostomi</taxon>
        <taxon>Actinopterygii</taxon>
        <taxon>Neopterygii</taxon>
        <taxon>Teleostei</taxon>
        <taxon>Neoteleostei</taxon>
        <taxon>Acanthomorphata</taxon>
        <taxon>Ovalentaria</taxon>
        <taxon>Atherinomorphae</taxon>
        <taxon>Cyprinodontiformes</taxon>
        <taxon>Goodeidae</taxon>
        <taxon>Ameca</taxon>
    </lineage>
</organism>
<sequence length="110" mass="11857">MTGSLKCKPPASVTLAHASIYRKINQNCQRQPGSQADPATCHTTHHHAQGKDISPGNRRAPQTGHSPHRKVATRDVQNHHHQGELSKNNGVKPGNSSPQANATATPHFLL</sequence>
<evidence type="ECO:0000313" key="2">
    <source>
        <dbReference type="EMBL" id="MEQ2301568.1"/>
    </source>
</evidence>
<protein>
    <submittedName>
        <fullName evidence="2">Uncharacterized protein</fullName>
    </submittedName>
</protein>
<dbReference type="Proteomes" id="UP001469553">
    <property type="component" value="Unassembled WGS sequence"/>
</dbReference>
<feature type="region of interest" description="Disordered" evidence="1">
    <location>
        <begin position="28"/>
        <end position="110"/>
    </location>
</feature>
<accession>A0ABV0Z5T0</accession>
<feature type="compositionally biased region" description="Basic and acidic residues" evidence="1">
    <location>
        <begin position="72"/>
        <end position="84"/>
    </location>
</feature>
<proteinExistence type="predicted"/>
<name>A0ABV0Z5T0_9TELE</name>
<feature type="compositionally biased region" description="Polar residues" evidence="1">
    <location>
        <begin position="85"/>
        <end position="104"/>
    </location>
</feature>
<reference evidence="2 3" key="1">
    <citation type="submission" date="2021-06" db="EMBL/GenBank/DDBJ databases">
        <authorList>
            <person name="Palmer J.M."/>
        </authorList>
    </citation>
    <scope>NUCLEOTIDE SEQUENCE [LARGE SCALE GENOMIC DNA]</scope>
    <source>
        <strain evidence="2 3">AS_MEX2019</strain>
        <tissue evidence="2">Muscle</tissue>
    </source>
</reference>
<comment type="caution">
    <text evidence="2">The sequence shown here is derived from an EMBL/GenBank/DDBJ whole genome shotgun (WGS) entry which is preliminary data.</text>
</comment>
<dbReference type="EMBL" id="JAHRIP010053320">
    <property type="protein sequence ID" value="MEQ2301568.1"/>
    <property type="molecule type" value="Genomic_DNA"/>
</dbReference>